<comment type="catalytic activity">
    <reaction evidence="8">
        <text>Hydrolysis of terminal non-reducing beta-D-fructofuranoside residues in beta-D-fructofuranosides.</text>
        <dbReference type="EC" id="3.2.1.26"/>
    </reaction>
</comment>
<dbReference type="Proteomes" id="UP000268059">
    <property type="component" value="Chromosome"/>
</dbReference>
<dbReference type="RefSeq" id="WP_125120328.1">
    <property type="nucleotide sequence ID" value="NZ_AP019309.1"/>
</dbReference>
<dbReference type="InterPro" id="IPR001362">
    <property type="entry name" value="Glyco_hydro_32"/>
</dbReference>
<comment type="function">
    <text evidence="9">Enables the bacterium to metabolize sucrose as a sole carbon source.</text>
</comment>
<evidence type="ECO:0000313" key="12">
    <source>
        <dbReference type="EMBL" id="BBH27622.1"/>
    </source>
</evidence>
<organism evidence="12 13">
    <name type="scientific">Intestinibaculum porci</name>
    <dbReference type="NCBI Taxonomy" id="2487118"/>
    <lineage>
        <taxon>Bacteria</taxon>
        <taxon>Bacillati</taxon>
        <taxon>Bacillota</taxon>
        <taxon>Erysipelotrichia</taxon>
        <taxon>Erysipelotrichales</taxon>
        <taxon>Erysipelotrichaceae</taxon>
        <taxon>Intestinibaculum</taxon>
    </lineage>
</organism>
<dbReference type="GO" id="GO:0005985">
    <property type="term" value="P:sucrose metabolic process"/>
    <property type="evidence" value="ECO:0007669"/>
    <property type="project" value="UniProtKB-UniPathway"/>
</dbReference>
<evidence type="ECO:0000313" key="13">
    <source>
        <dbReference type="Proteomes" id="UP000268059"/>
    </source>
</evidence>
<dbReference type="InterPro" id="IPR006232">
    <property type="entry name" value="Suc6P_hydrolase"/>
</dbReference>
<comment type="subcellular location">
    <subcellularLocation>
        <location evidence="9">Cytoplasm</location>
    </subcellularLocation>
</comment>
<dbReference type="SMART" id="SM00640">
    <property type="entry name" value="Glyco_32"/>
    <property type="match status" value="1"/>
</dbReference>
<dbReference type="InterPro" id="IPR023296">
    <property type="entry name" value="Glyco_hydro_beta-prop_sf"/>
</dbReference>
<evidence type="ECO:0000256" key="1">
    <source>
        <dbReference type="ARBA" id="ARBA00004914"/>
    </source>
</evidence>
<dbReference type="InterPro" id="IPR013189">
    <property type="entry name" value="Glyco_hydro_32_C"/>
</dbReference>
<dbReference type="Gene3D" id="2.115.10.20">
    <property type="entry name" value="Glycosyl hydrolase domain, family 43"/>
    <property type="match status" value="1"/>
</dbReference>
<feature type="domain" description="Glycosyl hydrolase family 32 N-terminal" evidence="10">
    <location>
        <begin position="24"/>
        <end position="326"/>
    </location>
</feature>
<evidence type="ECO:0000256" key="6">
    <source>
        <dbReference type="ARBA" id="ARBA00023295"/>
    </source>
</evidence>
<gene>
    <name evidence="12" type="primary">sacA</name>
    <name evidence="12" type="ORF">SG0102_25560</name>
</gene>
<protein>
    <recommendedName>
        <fullName evidence="4 8">Sucrose-6-phosphate hydrolase</fullName>
        <ecNumber evidence="3 8">3.2.1.26</ecNumber>
    </recommendedName>
    <alternativeName>
        <fullName evidence="7 9">Invertase</fullName>
    </alternativeName>
</protein>
<keyword evidence="9" id="KW-0119">Carbohydrate metabolism</keyword>
<sequence length="478" mass="55407">MQTLEKANQYIKEQPEDHSRPLFHVTAPTGWINDPNGFSLYQGEYHLFYQHYPYKDVWGPMHWGHAKTKDFITWEDLPVALAPDQPFDEEGCFSGSGLETPEGHVLVYTGLRKVNGEIEQNQCVAIGDGLHYQKLSENPVALGKQLPEGFSTEHFRDPKIWEKDGTYYLVAGNKNADNHGQIVLFTSTNLRDWQYKSVLACDEKGEIGVMWECPDFFPLDDTYVLLTSPQDMVATEEFHNGNNALWMRGRFDEEKGVFTKEVIGEVDDGIDFYAPQTLETADHRRIMIGWMQSWDNFMKPADQKWANMMSLPRELSMKDGHLIQKPVREINQYHQNVMVYAHQQCLGEMQLPYVKGRCLDMTVTIHSSNYHEFTIQFAKDKSHHVSFTYHKDKNMFELDRSYCGMIRDVVAIRRKALKVPYPELTMRVILDRYSAEIFINGGEQVFSTTFYTPLDAEDISFTSYDQVEFSVVKYDLVK</sequence>
<keyword evidence="5 8" id="KW-0378">Hydrolase</keyword>
<dbReference type="PANTHER" id="PTHR43101:SF1">
    <property type="entry name" value="BETA-FRUCTOSIDASE"/>
    <property type="match status" value="1"/>
</dbReference>
<dbReference type="Pfam" id="PF08244">
    <property type="entry name" value="Glyco_hydro_32C"/>
    <property type="match status" value="1"/>
</dbReference>
<evidence type="ECO:0000259" key="11">
    <source>
        <dbReference type="Pfam" id="PF08244"/>
    </source>
</evidence>
<dbReference type="GO" id="GO:0004564">
    <property type="term" value="F:beta-fructofuranosidase activity"/>
    <property type="evidence" value="ECO:0007669"/>
    <property type="project" value="UniProtKB-EC"/>
</dbReference>
<dbReference type="InParanoid" id="A0A3G9JB41"/>
<proteinExistence type="inferred from homology"/>
<reference evidence="12 13" key="1">
    <citation type="submission" date="2018-11" db="EMBL/GenBank/DDBJ databases">
        <title>Novel Erysipelotrichaceae bacterium isolated from small intestine of a swine.</title>
        <authorList>
            <person name="Kim J.S."/>
            <person name="Choe H."/>
            <person name="Lee Y.R."/>
            <person name="Kim K.M."/>
            <person name="Park D.S."/>
        </authorList>
    </citation>
    <scope>NUCLEOTIDE SEQUENCE [LARGE SCALE GENOMIC DNA]</scope>
    <source>
        <strain evidence="12 13">SG0102</strain>
    </source>
</reference>
<dbReference type="InterPro" id="IPR013320">
    <property type="entry name" value="ConA-like_dom_sf"/>
</dbReference>
<keyword evidence="9" id="KW-0963">Cytoplasm</keyword>
<dbReference type="SUPFAM" id="SSF75005">
    <property type="entry name" value="Arabinanase/levansucrase/invertase"/>
    <property type="match status" value="1"/>
</dbReference>
<dbReference type="GO" id="GO:0005737">
    <property type="term" value="C:cytoplasm"/>
    <property type="evidence" value="ECO:0007669"/>
    <property type="project" value="UniProtKB-SubCell"/>
</dbReference>
<evidence type="ECO:0000259" key="10">
    <source>
        <dbReference type="Pfam" id="PF00251"/>
    </source>
</evidence>
<dbReference type="CDD" id="cd08996">
    <property type="entry name" value="GH32_FFase"/>
    <property type="match status" value="1"/>
</dbReference>
<dbReference type="SUPFAM" id="SSF49899">
    <property type="entry name" value="Concanavalin A-like lectins/glucanases"/>
    <property type="match status" value="1"/>
</dbReference>
<evidence type="ECO:0000256" key="7">
    <source>
        <dbReference type="ARBA" id="ARBA00033367"/>
    </source>
</evidence>
<dbReference type="KEGG" id="ebm:SG0102_25560"/>
<dbReference type="PANTHER" id="PTHR43101">
    <property type="entry name" value="BETA-FRUCTOSIDASE"/>
    <property type="match status" value="1"/>
</dbReference>
<evidence type="ECO:0000256" key="8">
    <source>
        <dbReference type="RuleBase" id="RU362110"/>
    </source>
</evidence>
<feature type="domain" description="Glycosyl hydrolase family 32 C-terminal" evidence="11">
    <location>
        <begin position="346"/>
        <end position="468"/>
    </location>
</feature>
<keyword evidence="6 8" id="KW-0326">Glycosidase</keyword>
<evidence type="ECO:0000256" key="2">
    <source>
        <dbReference type="ARBA" id="ARBA00009902"/>
    </source>
</evidence>
<dbReference type="InterPro" id="IPR013148">
    <property type="entry name" value="Glyco_hydro_32_N"/>
</dbReference>
<evidence type="ECO:0000256" key="9">
    <source>
        <dbReference type="RuleBase" id="RU365015"/>
    </source>
</evidence>
<accession>A0A3G9JB41</accession>
<name>A0A3G9JB41_9FIRM</name>
<keyword evidence="13" id="KW-1185">Reference proteome</keyword>
<evidence type="ECO:0000256" key="5">
    <source>
        <dbReference type="ARBA" id="ARBA00022801"/>
    </source>
</evidence>
<evidence type="ECO:0000256" key="4">
    <source>
        <dbReference type="ARBA" id="ARBA00019623"/>
    </source>
</evidence>
<dbReference type="EMBL" id="AP019309">
    <property type="protein sequence ID" value="BBH27622.1"/>
    <property type="molecule type" value="Genomic_DNA"/>
</dbReference>
<dbReference type="UniPathway" id="UPA00238"/>
<dbReference type="InterPro" id="IPR051214">
    <property type="entry name" value="GH32_Enzymes"/>
</dbReference>
<dbReference type="AlphaFoldDB" id="A0A3G9JB41"/>
<dbReference type="EC" id="3.2.1.26" evidence="3 8"/>
<dbReference type="Pfam" id="PF00251">
    <property type="entry name" value="Glyco_hydro_32N"/>
    <property type="match status" value="1"/>
</dbReference>
<comment type="pathway">
    <text evidence="1 9">Glycan biosynthesis; sucrose metabolism.</text>
</comment>
<evidence type="ECO:0000256" key="3">
    <source>
        <dbReference type="ARBA" id="ARBA00012758"/>
    </source>
</evidence>
<comment type="similarity">
    <text evidence="2 8">Belongs to the glycosyl hydrolase 32 family.</text>
</comment>
<dbReference type="Gene3D" id="2.60.120.560">
    <property type="entry name" value="Exo-inulinase, domain 1"/>
    <property type="match status" value="1"/>
</dbReference>
<dbReference type="OrthoDB" id="9759709at2"/>
<dbReference type="NCBIfam" id="TIGR01322">
    <property type="entry name" value="scrB_fam"/>
    <property type="match status" value="1"/>
</dbReference>